<sequence length="67" mass="7745">MSQRLKCQLTSLASIAQQKTLGWTSLRSAAAKGVMRKRRILKMMAHKLLRSHDQSDIKLKRLKEVRL</sequence>
<proteinExistence type="predicted"/>
<gene>
    <name evidence="1" type="ORF">FHS30_002663</name>
</gene>
<accession>A0A839UVU4</accession>
<dbReference type="AlphaFoldDB" id="A0A839UVU4"/>
<dbReference type="Proteomes" id="UP000559987">
    <property type="component" value="Unassembled WGS sequence"/>
</dbReference>
<organism evidence="1 2">
    <name type="scientific">Simiduia aestuariiviva</name>
    <dbReference type="NCBI Taxonomy" id="1510459"/>
    <lineage>
        <taxon>Bacteria</taxon>
        <taxon>Pseudomonadati</taxon>
        <taxon>Pseudomonadota</taxon>
        <taxon>Gammaproteobacteria</taxon>
        <taxon>Cellvibrionales</taxon>
        <taxon>Cellvibrionaceae</taxon>
        <taxon>Simiduia</taxon>
    </lineage>
</organism>
<keyword evidence="2" id="KW-1185">Reference proteome</keyword>
<dbReference type="RefSeq" id="WP_183910918.1">
    <property type="nucleotide sequence ID" value="NZ_JACHXZ010000003.1"/>
</dbReference>
<comment type="caution">
    <text evidence="1">The sequence shown here is derived from an EMBL/GenBank/DDBJ whole genome shotgun (WGS) entry which is preliminary data.</text>
</comment>
<name>A0A839UVU4_9GAMM</name>
<dbReference type="EMBL" id="JACHXZ010000003">
    <property type="protein sequence ID" value="MBB3169455.1"/>
    <property type="molecule type" value="Genomic_DNA"/>
</dbReference>
<protein>
    <submittedName>
        <fullName evidence="1">Uncharacterized protein</fullName>
    </submittedName>
</protein>
<evidence type="ECO:0000313" key="2">
    <source>
        <dbReference type="Proteomes" id="UP000559987"/>
    </source>
</evidence>
<reference evidence="1 2" key="1">
    <citation type="submission" date="2020-08" db="EMBL/GenBank/DDBJ databases">
        <title>Genomic Encyclopedia of Type Strains, Phase III (KMG-III): the genomes of soil and plant-associated and newly described type strains.</title>
        <authorList>
            <person name="Whitman W."/>
        </authorList>
    </citation>
    <scope>NUCLEOTIDE SEQUENCE [LARGE SCALE GENOMIC DNA]</scope>
    <source>
        <strain evidence="1 2">CECT 8571</strain>
    </source>
</reference>
<evidence type="ECO:0000313" key="1">
    <source>
        <dbReference type="EMBL" id="MBB3169455.1"/>
    </source>
</evidence>